<feature type="region of interest" description="Disordered" evidence="1">
    <location>
        <begin position="265"/>
        <end position="292"/>
    </location>
</feature>
<dbReference type="Pfam" id="PF20414">
    <property type="entry name" value="DUF6698"/>
    <property type="match status" value="1"/>
</dbReference>
<protein>
    <submittedName>
        <fullName evidence="2">Uncharacterized protein</fullName>
    </submittedName>
</protein>
<accession>A0A5C3MZL8</accession>
<dbReference type="OrthoDB" id="3160134at2759"/>
<name>A0A5C3MZL8_9AGAM</name>
<evidence type="ECO:0000313" key="2">
    <source>
        <dbReference type="EMBL" id="TFK49656.1"/>
    </source>
</evidence>
<dbReference type="Proteomes" id="UP000305948">
    <property type="component" value="Unassembled WGS sequence"/>
</dbReference>
<dbReference type="EMBL" id="ML213515">
    <property type="protein sequence ID" value="TFK49656.1"/>
    <property type="molecule type" value="Genomic_DNA"/>
</dbReference>
<evidence type="ECO:0000313" key="3">
    <source>
        <dbReference type="Proteomes" id="UP000305948"/>
    </source>
</evidence>
<feature type="compositionally biased region" description="Low complexity" evidence="1">
    <location>
        <begin position="269"/>
        <end position="280"/>
    </location>
</feature>
<gene>
    <name evidence="2" type="ORF">OE88DRAFT_364145</name>
</gene>
<dbReference type="AlphaFoldDB" id="A0A5C3MZL8"/>
<sequence length="292" mass="32886">MTTMIPWLQDELRARGPGGSRPVATLLEAGRKTARGDDVSNIKKDICKWYNFEPELPLKKDMRGFRHDTCGRLLCPTTYDWDKPDIRQALQRKDKKFDIGSRNWPNLLWRDEKPDPDDFHVGFLKHELIVKAALRTFRGPTVANSQDGASRGTRKSIAAKHGMTEMTAGAIAYCVMMVHFVLSSQAIFGAGGERSSGWAYRAFYQEIVHYVERQMPRNDREELFAWWNERIFPEVYTEEYDDDENSSPSANSMAAKMIAQVREREEAAKAGAAEGASASAPLSDSSNTATVA</sequence>
<proteinExistence type="predicted"/>
<evidence type="ECO:0000256" key="1">
    <source>
        <dbReference type="SAM" id="MobiDB-lite"/>
    </source>
</evidence>
<keyword evidence="3" id="KW-1185">Reference proteome</keyword>
<dbReference type="InterPro" id="IPR046521">
    <property type="entry name" value="DUF6698"/>
</dbReference>
<organism evidence="2 3">
    <name type="scientific">Heliocybe sulcata</name>
    <dbReference type="NCBI Taxonomy" id="5364"/>
    <lineage>
        <taxon>Eukaryota</taxon>
        <taxon>Fungi</taxon>
        <taxon>Dikarya</taxon>
        <taxon>Basidiomycota</taxon>
        <taxon>Agaricomycotina</taxon>
        <taxon>Agaricomycetes</taxon>
        <taxon>Gloeophyllales</taxon>
        <taxon>Gloeophyllaceae</taxon>
        <taxon>Heliocybe</taxon>
    </lineage>
</organism>
<reference evidence="2 3" key="1">
    <citation type="journal article" date="2019" name="Nat. Ecol. Evol.">
        <title>Megaphylogeny resolves global patterns of mushroom evolution.</title>
        <authorList>
            <person name="Varga T."/>
            <person name="Krizsan K."/>
            <person name="Foldi C."/>
            <person name="Dima B."/>
            <person name="Sanchez-Garcia M."/>
            <person name="Sanchez-Ramirez S."/>
            <person name="Szollosi G.J."/>
            <person name="Szarkandi J.G."/>
            <person name="Papp V."/>
            <person name="Albert L."/>
            <person name="Andreopoulos W."/>
            <person name="Angelini C."/>
            <person name="Antonin V."/>
            <person name="Barry K.W."/>
            <person name="Bougher N.L."/>
            <person name="Buchanan P."/>
            <person name="Buyck B."/>
            <person name="Bense V."/>
            <person name="Catcheside P."/>
            <person name="Chovatia M."/>
            <person name="Cooper J."/>
            <person name="Damon W."/>
            <person name="Desjardin D."/>
            <person name="Finy P."/>
            <person name="Geml J."/>
            <person name="Haridas S."/>
            <person name="Hughes K."/>
            <person name="Justo A."/>
            <person name="Karasinski D."/>
            <person name="Kautmanova I."/>
            <person name="Kiss B."/>
            <person name="Kocsube S."/>
            <person name="Kotiranta H."/>
            <person name="LaButti K.M."/>
            <person name="Lechner B.E."/>
            <person name="Liimatainen K."/>
            <person name="Lipzen A."/>
            <person name="Lukacs Z."/>
            <person name="Mihaltcheva S."/>
            <person name="Morgado L.N."/>
            <person name="Niskanen T."/>
            <person name="Noordeloos M.E."/>
            <person name="Ohm R.A."/>
            <person name="Ortiz-Santana B."/>
            <person name="Ovrebo C."/>
            <person name="Racz N."/>
            <person name="Riley R."/>
            <person name="Savchenko A."/>
            <person name="Shiryaev A."/>
            <person name="Soop K."/>
            <person name="Spirin V."/>
            <person name="Szebenyi C."/>
            <person name="Tomsovsky M."/>
            <person name="Tulloss R.E."/>
            <person name="Uehling J."/>
            <person name="Grigoriev I.V."/>
            <person name="Vagvolgyi C."/>
            <person name="Papp T."/>
            <person name="Martin F.M."/>
            <person name="Miettinen O."/>
            <person name="Hibbett D.S."/>
            <person name="Nagy L.G."/>
        </authorList>
    </citation>
    <scope>NUCLEOTIDE SEQUENCE [LARGE SCALE GENOMIC DNA]</scope>
    <source>
        <strain evidence="2 3">OMC1185</strain>
    </source>
</reference>
<dbReference type="STRING" id="5364.A0A5C3MZL8"/>
<feature type="compositionally biased region" description="Polar residues" evidence="1">
    <location>
        <begin position="282"/>
        <end position="292"/>
    </location>
</feature>